<dbReference type="PIRSF" id="PIRSF027386">
    <property type="entry name" value="UCP027386_ABC_sbc_TM0202"/>
    <property type="match status" value="1"/>
</dbReference>
<dbReference type="Pfam" id="PF09084">
    <property type="entry name" value="NMT1"/>
    <property type="match status" value="1"/>
</dbReference>
<keyword evidence="4" id="KW-1185">Reference proteome</keyword>
<sequence length="334" mass="36227">MKLKKAAAWLLVVCMCGAVLIGCASNRAETEKKDTKEETKKTEENVKMNVGALKGPTAMGMAQMLDDENYTFTISASPDEIVPMVVQGKVDIAAVPANLSSVLYQKTDKAVSVLAVNTLGVLYLVENGNTIQSAEDLRGKTIYASGKGATPEYALNSVLEANGLDPSIDVTIEYKSEHAEVAAALAADETAAGLLPQPFVTTALMKNENLKIALDLNQMWEDKMSDGSRLVTGVVIVRNEFLNEHKDAVDKFMEQYEKSVDFVNDSPDEAAEIIGSHDIVAKEVAVRAIPDCSIVFVKGEEMKTMLSGYLETLNRQNPETIGGAVPDDDFYYEK</sequence>
<dbReference type="PROSITE" id="PS51257">
    <property type="entry name" value="PROKAR_LIPOPROTEIN"/>
    <property type="match status" value="1"/>
</dbReference>
<comment type="caution">
    <text evidence="3">The sequence shown here is derived from an EMBL/GenBank/DDBJ whole genome shotgun (WGS) entry which is preliminary data.</text>
</comment>
<dbReference type="Gene3D" id="3.40.190.10">
    <property type="entry name" value="Periplasmic binding protein-like II"/>
    <property type="match status" value="2"/>
</dbReference>
<proteinExistence type="predicted"/>
<dbReference type="STRING" id="553973.CLOHYLEM_05593"/>
<dbReference type="SUPFAM" id="SSF53850">
    <property type="entry name" value="Periplasmic binding protein-like II"/>
    <property type="match status" value="1"/>
</dbReference>
<dbReference type="AlphaFoldDB" id="C0C0J7"/>
<reference evidence="3" key="2">
    <citation type="submission" date="2013-06" db="EMBL/GenBank/DDBJ databases">
        <title>Draft genome sequence of Clostridium hylemonae (DSM 15053).</title>
        <authorList>
            <person name="Sudarsanam P."/>
            <person name="Ley R."/>
            <person name="Guruge J."/>
            <person name="Turnbaugh P.J."/>
            <person name="Mahowald M."/>
            <person name="Liep D."/>
            <person name="Gordon J."/>
        </authorList>
    </citation>
    <scope>NUCLEOTIDE SEQUENCE</scope>
    <source>
        <strain evidence="3">DSM 15053</strain>
    </source>
</reference>
<organism evidence="3 4">
    <name type="scientific">[Clostridium] hylemonae DSM 15053</name>
    <dbReference type="NCBI Taxonomy" id="553973"/>
    <lineage>
        <taxon>Bacteria</taxon>
        <taxon>Bacillati</taxon>
        <taxon>Bacillota</taxon>
        <taxon>Clostridia</taxon>
        <taxon>Lachnospirales</taxon>
        <taxon>Lachnospiraceae</taxon>
    </lineage>
</organism>
<dbReference type="eggNOG" id="COG0715">
    <property type="taxonomic scope" value="Bacteria"/>
</dbReference>
<dbReference type="PANTHER" id="PTHR30024">
    <property type="entry name" value="ALIPHATIC SULFONATES-BINDING PROTEIN-RELATED"/>
    <property type="match status" value="1"/>
</dbReference>
<dbReference type="InterPro" id="IPR027024">
    <property type="entry name" value="UCP027386_ABC_sbc_TM0202"/>
</dbReference>
<dbReference type="EMBL" id="ABYI02000020">
    <property type="protein sequence ID" value="EEG74334.1"/>
    <property type="molecule type" value="Genomic_DNA"/>
</dbReference>
<evidence type="ECO:0000259" key="2">
    <source>
        <dbReference type="Pfam" id="PF09084"/>
    </source>
</evidence>
<feature type="signal peptide" evidence="1">
    <location>
        <begin position="1"/>
        <end position="24"/>
    </location>
</feature>
<dbReference type="PANTHER" id="PTHR30024:SF46">
    <property type="entry name" value="ABC TRANSPORTER, SUBSTRATE-BINDING LIPOPROTEIN"/>
    <property type="match status" value="1"/>
</dbReference>
<name>C0C0J7_9FIRM</name>
<dbReference type="Proteomes" id="UP000004893">
    <property type="component" value="Unassembled WGS sequence"/>
</dbReference>
<evidence type="ECO:0000313" key="3">
    <source>
        <dbReference type="EMBL" id="EEG74334.1"/>
    </source>
</evidence>
<dbReference type="HOGENOM" id="CLU_062584_0_0_9"/>
<feature type="chain" id="PRO_5039021623" description="SsuA/THI5-like domain-containing protein" evidence="1">
    <location>
        <begin position="25"/>
        <end position="334"/>
    </location>
</feature>
<feature type="domain" description="SsuA/THI5-like" evidence="2">
    <location>
        <begin position="78"/>
        <end position="270"/>
    </location>
</feature>
<dbReference type="RefSeq" id="WP_006442938.1">
    <property type="nucleotide sequence ID" value="NZ_GG657759.1"/>
</dbReference>
<dbReference type="InterPro" id="IPR015168">
    <property type="entry name" value="SsuA/THI5"/>
</dbReference>
<gene>
    <name evidence="3" type="ORF">CLOHYLEM_05593</name>
</gene>
<reference evidence="3" key="1">
    <citation type="submission" date="2009-02" db="EMBL/GenBank/DDBJ databases">
        <authorList>
            <person name="Fulton L."/>
            <person name="Clifton S."/>
            <person name="Fulton B."/>
            <person name="Xu J."/>
            <person name="Minx P."/>
            <person name="Pepin K.H."/>
            <person name="Johnson M."/>
            <person name="Bhonagiri V."/>
            <person name="Nash W.E."/>
            <person name="Mardis E.R."/>
            <person name="Wilson R.K."/>
        </authorList>
    </citation>
    <scope>NUCLEOTIDE SEQUENCE [LARGE SCALE GENOMIC DNA]</scope>
    <source>
        <strain evidence="3">DSM 15053</strain>
    </source>
</reference>
<evidence type="ECO:0000313" key="4">
    <source>
        <dbReference type="Proteomes" id="UP000004893"/>
    </source>
</evidence>
<evidence type="ECO:0000256" key="1">
    <source>
        <dbReference type="SAM" id="SignalP"/>
    </source>
</evidence>
<accession>C0C0J7</accession>
<keyword evidence="1" id="KW-0732">Signal</keyword>
<protein>
    <recommendedName>
        <fullName evidence="2">SsuA/THI5-like domain-containing protein</fullName>
    </recommendedName>
</protein>